<gene>
    <name evidence="2" type="primary">ORF615</name>
</gene>
<dbReference type="AlphaFoldDB" id="A0A0B6XV07"/>
<reference evidence="2" key="1">
    <citation type="submission" date="2014-12" db="EMBL/GenBank/DDBJ databases">
        <title>Insight into the proteome of Arion vulgaris.</title>
        <authorList>
            <person name="Aradska J."/>
            <person name="Bulat T."/>
            <person name="Smidak R."/>
            <person name="Sarate P."/>
            <person name="Gangsoo J."/>
            <person name="Sialana F."/>
            <person name="Bilban M."/>
            <person name="Lubec G."/>
        </authorList>
    </citation>
    <scope>NUCLEOTIDE SEQUENCE</scope>
    <source>
        <tissue evidence="2">Skin</tissue>
    </source>
</reference>
<name>A0A0B6XV07_9EUPU</name>
<feature type="compositionally biased region" description="Basic and acidic residues" evidence="1">
    <location>
        <begin position="19"/>
        <end position="34"/>
    </location>
</feature>
<feature type="compositionally biased region" description="Polar residues" evidence="1">
    <location>
        <begin position="75"/>
        <end position="84"/>
    </location>
</feature>
<proteinExistence type="predicted"/>
<evidence type="ECO:0000313" key="2">
    <source>
        <dbReference type="EMBL" id="CEK47125.1"/>
    </source>
</evidence>
<feature type="non-terminal residue" evidence="2">
    <location>
        <position position="1"/>
    </location>
</feature>
<dbReference type="EMBL" id="HACG01000260">
    <property type="protein sequence ID" value="CEK47125.1"/>
    <property type="molecule type" value="Transcribed_RNA"/>
</dbReference>
<sequence length="84" mass="9431">LAGLLLNHRNNSASPEASTPEKKKDNYSEKEKTGEKKRRSSKKVRDVGKKSVMLNQKKEVDEGQRKRSVSKRKNAGSNGKYQTG</sequence>
<organism evidence="2">
    <name type="scientific">Arion vulgaris</name>
    <dbReference type="NCBI Taxonomy" id="1028688"/>
    <lineage>
        <taxon>Eukaryota</taxon>
        <taxon>Metazoa</taxon>
        <taxon>Spiralia</taxon>
        <taxon>Lophotrochozoa</taxon>
        <taxon>Mollusca</taxon>
        <taxon>Gastropoda</taxon>
        <taxon>Heterobranchia</taxon>
        <taxon>Euthyneura</taxon>
        <taxon>Panpulmonata</taxon>
        <taxon>Eupulmonata</taxon>
        <taxon>Stylommatophora</taxon>
        <taxon>Helicina</taxon>
        <taxon>Arionoidea</taxon>
        <taxon>Arionidae</taxon>
        <taxon>Arion</taxon>
    </lineage>
</organism>
<accession>A0A0B6XV07</accession>
<evidence type="ECO:0000256" key="1">
    <source>
        <dbReference type="SAM" id="MobiDB-lite"/>
    </source>
</evidence>
<feature type="non-terminal residue" evidence="2">
    <location>
        <position position="84"/>
    </location>
</feature>
<feature type="compositionally biased region" description="Polar residues" evidence="1">
    <location>
        <begin position="8"/>
        <end position="17"/>
    </location>
</feature>
<protein>
    <submittedName>
        <fullName evidence="2">Uncharacterized protein</fullName>
    </submittedName>
</protein>
<feature type="compositionally biased region" description="Basic and acidic residues" evidence="1">
    <location>
        <begin position="56"/>
        <end position="65"/>
    </location>
</feature>
<feature type="region of interest" description="Disordered" evidence="1">
    <location>
        <begin position="1"/>
        <end position="84"/>
    </location>
</feature>